<dbReference type="Proteomes" id="UP001208567">
    <property type="component" value="Unassembled WGS sequence"/>
</dbReference>
<dbReference type="NCBIfam" id="TIGR02893">
    <property type="entry name" value="spore_yabQ"/>
    <property type="match status" value="1"/>
</dbReference>
<name>A0ABQ5N442_9CLOT</name>
<evidence type="ECO:0000313" key="3">
    <source>
        <dbReference type="Proteomes" id="UP001208567"/>
    </source>
</evidence>
<evidence type="ECO:0000313" key="2">
    <source>
        <dbReference type="EMBL" id="GLC29945.1"/>
    </source>
</evidence>
<dbReference type="Pfam" id="PF09578">
    <property type="entry name" value="Spore_YabQ"/>
    <property type="match status" value="1"/>
</dbReference>
<dbReference type="EMBL" id="BRXR01000001">
    <property type="protein sequence ID" value="GLC29945.1"/>
    <property type="molecule type" value="Genomic_DNA"/>
</dbReference>
<dbReference type="RefSeq" id="WP_264849219.1">
    <property type="nucleotide sequence ID" value="NZ_BRXR01000001.1"/>
</dbReference>
<keyword evidence="1" id="KW-0472">Membrane</keyword>
<reference evidence="2 3" key="1">
    <citation type="journal article" date="2024" name="Int. J. Syst. Evol. Microbiol.">
        <title>Clostridium omnivorum sp. nov., isolated from anoxic soil under the treatment of reductive soil disinfestation.</title>
        <authorList>
            <person name="Ueki A."/>
            <person name="Tonouchi A."/>
            <person name="Kaku N."/>
            <person name="Honma S."/>
            <person name="Ueki K."/>
        </authorList>
    </citation>
    <scope>NUCLEOTIDE SEQUENCE [LARGE SCALE GENOMIC DNA]</scope>
    <source>
        <strain evidence="2 3">E14</strain>
    </source>
</reference>
<feature type="transmembrane region" description="Helical" evidence="1">
    <location>
        <begin position="49"/>
        <end position="65"/>
    </location>
</feature>
<organism evidence="2 3">
    <name type="scientific">Clostridium omnivorum</name>
    <dbReference type="NCBI Taxonomy" id="1604902"/>
    <lineage>
        <taxon>Bacteria</taxon>
        <taxon>Bacillati</taxon>
        <taxon>Bacillota</taxon>
        <taxon>Clostridia</taxon>
        <taxon>Eubacteriales</taxon>
        <taxon>Clostridiaceae</taxon>
        <taxon>Clostridium</taxon>
    </lineage>
</organism>
<gene>
    <name evidence="2" type="ORF">bsdE14_13550</name>
</gene>
<protein>
    <recommendedName>
        <fullName evidence="4">Spore cortex biosynthesis protein YabQ</fullName>
    </recommendedName>
</protein>
<feature type="transmembrane region" description="Helical" evidence="1">
    <location>
        <begin position="12"/>
        <end position="29"/>
    </location>
</feature>
<proteinExistence type="predicted"/>
<keyword evidence="1" id="KW-0812">Transmembrane</keyword>
<dbReference type="InterPro" id="IPR019074">
    <property type="entry name" value="YabQ"/>
</dbReference>
<keyword evidence="1" id="KW-1133">Transmembrane helix</keyword>
<keyword evidence="3" id="KW-1185">Reference proteome</keyword>
<evidence type="ECO:0008006" key="4">
    <source>
        <dbReference type="Google" id="ProtNLM"/>
    </source>
</evidence>
<sequence length="137" mass="16062">MILPISVQARLVFFCLLAGVITGGLFDLYRIMRGLKNPNKVVTFIEDTLFWIFTAIVVFIFLVFTKSTHLGMYAYMFIAIGLLIYMVFISKIFLIIQYRIFNSIGKISRIFMNTILYPFKIGFYKVKFKNKKKIIKK</sequence>
<accession>A0ABQ5N442</accession>
<evidence type="ECO:0000256" key="1">
    <source>
        <dbReference type="SAM" id="Phobius"/>
    </source>
</evidence>
<feature type="transmembrane region" description="Helical" evidence="1">
    <location>
        <begin position="72"/>
        <end position="98"/>
    </location>
</feature>
<comment type="caution">
    <text evidence="2">The sequence shown here is derived from an EMBL/GenBank/DDBJ whole genome shotgun (WGS) entry which is preliminary data.</text>
</comment>